<evidence type="ECO:0000256" key="2">
    <source>
        <dbReference type="ARBA" id="ARBA00022840"/>
    </source>
</evidence>
<protein>
    <submittedName>
        <fullName evidence="4">ATP-binding protein</fullName>
    </submittedName>
</protein>
<dbReference type="InterPro" id="IPR047661">
    <property type="entry name" value="IstB"/>
</dbReference>
<dbReference type="InterPro" id="IPR028350">
    <property type="entry name" value="DNAC/IstB-like"/>
</dbReference>
<dbReference type="PANTHER" id="PTHR30050:SF4">
    <property type="entry name" value="ATP-BINDING PROTEIN RV3427C IN INSERTION SEQUENCE-RELATED"/>
    <property type="match status" value="1"/>
</dbReference>
<dbReference type="GO" id="GO:0005524">
    <property type="term" value="F:ATP binding"/>
    <property type="evidence" value="ECO:0007669"/>
    <property type="project" value="UniProtKB-KW"/>
</dbReference>
<dbReference type="SUPFAM" id="SSF52540">
    <property type="entry name" value="P-loop containing nucleoside triphosphate hydrolases"/>
    <property type="match status" value="1"/>
</dbReference>
<keyword evidence="1" id="KW-0547">Nucleotide-binding</keyword>
<sequence>MDEITNALKSLRMPGMAHYWATMQETRQTESLSLRDGLQLLIQAELDNRTQSRNSRLVKNARFRYQASISEVIYDSRRGVDKQKVLNLATCDYVKNGMSVLITGAAGTGKSWLGTALGHQACMNGYKVAYYNLYRLFEEVCLARISSTLHRFFARLEQTDLLILDDFGMKVLDGQQLLDFMEIIEDRHGQKATIIISQLPVANWYDVMKGNTTAADAILDRLVHTSVRFELQGESMRQKKRSSNSMKEENL</sequence>
<dbReference type="EMBL" id="MNQV01000002">
    <property type="protein sequence ID" value="OKZ55790.1"/>
    <property type="molecule type" value="Genomic_DNA"/>
</dbReference>
<evidence type="ECO:0000256" key="1">
    <source>
        <dbReference type="ARBA" id="ARBA00022741"/>
    </source>
</evidence>
<evidence type="ECO:0000313" key="5">
    <source>
        <dbReference type="Proteomes" id="UP000186631"/>
    </source>
</evidence>
<name>A0A1Q6JRQ4_PHOVU</name>
<dbReference type="Pfam" id="PF01695">
    <property type="entry name" value="IstB_IS21"/>
    <property type="match status" value="1"/>
</dbReference>
<dbReference type="PANTHER" id="PTHR30050">
    <property type="entry name" value="CHROMOSOMAL REPLICATION INITIATOR PROTEIN DNAA"/>
    <property type="match status" value="1"/>
</dbReference>
<dbReference type="Gene3D" id="3.40.50.300">
    <property type="entry name" value="P-loop containing nucleotide triphosphate hydrolases"/>
    <property type="match status" value="1"/>
</dbReference>
<dbReference type="NCBIfam" id="NF038214">
    <property type="entry name" value="IS21_help_AAA"/>
    <property type="match status" value="1"/>
</dbReference>
<proteinExistence type="predicted"/>
<organism evidence="4 5">
    <name type="scientific">Phocaeicola vulgatus</name>
    <name type="common">Bacteroides vulgatus</name>
    <dbReference type="NCBI Taxonomy" id="821"/>
    <lineage>
        <taxon>Bacteria</taxon>
        <taxon>Pseudomonadati</taxon>
        <taxon>Bacteroidota</taxon>
        <taxon>Bacteroidia</taxon>
        <taxon>Bacteroidales</taxon>
        <taxon>Bacteroidaceae</taxon>
        <taxon>Phocaeicola</taxon>
    </lineage>
</organism>
<accession>A0A1Q6JRQ4</accession>
<keyword evidence="2 4" id="KW-0067">ATP-binding</keyword>
<dbReference type="InterPro" id="IPR002611">
    <property type="entry name" value="IstB_ATP-bd"/>
</dbReference>
<dbReference type="CDD" id="cd00009">
    <property type="entry name" value="AAA"/>
    <property type="match status" value="1"/>
</dbReference>
<evidence type="ECO:0000313" key="4">
    <source>
        <dbReference type="EMBL" id="OKZ55790.1"/>
    </source>
</evidence>
<dbReference type="PIRSF" id="PIRSF003073">
    <property type="entry name" value="DNAC_TnpB_IstB"/>
    <property type="match status" value="1"/>
</dbReference>
<gene>
    <name evidence="4" type="ORF">BHV80_00015</name>
</gene>
<reference evidence="4 5" key="1">
    <citation type="journal article" date="2016" name="Nat. Biotechnol.">
        <title>Measurement of bacterial replication rates in microbial communities.</title>
        <authorList>
            <person name="Brown C.T."/>
            <person name="Olm M.R."/>
            <person name="Thomas B.C."/>
            <person name="Banfield J.F."/>
        </authorList>
    </citation>
    <scope>NUCLEOTIDE SEQUENCE [LARGE SCALE GENOMIC DNA]</scope>
    <source>
        <strain evidence="4">42_262</strain>
    </source>
</reference>
<dbReference type="AlphaFoldDB" id="A0A1Q6JRQ4"/>
<comment type="caution">
    <text evidence="4">The sequence shown here is derived from an EMBL/GenBank/DDBJ whole genome shotgun (WGS) entry which is preliminary data.</text>
</comment>
<feature type="domain" description="IstB-like ATP-binding" evidence="3">
    <location>
        <begin position="8"/>
        <end position="242"/>
    </location>
</feature>
<dbReference type="GO" id="GO:0006260">
    <property type="term" value="P:DNA replication"/>
    <property type="evidence" value="ECO:0007669"/>
    <property type="project" value="TreeGrafter"/>
</dbReference>
<dbReference type="Proteomes" id="UP000186631">
    <property type="component" value="Unassembled WGS sequence"/>
</dbReference>
<evidence type="ECO:0000259" key="3">
    <source>
        <dbReference type="Pfam" id="PF01695"/>
    </source>
</evidence>
<dbReference type="InterPro" id="IPR027417">
    <property type="entry name" value="P-loop_NTPase"/>
</dbReference>